<name>A0A1X9T409_9BACL</name>
<dbReference type="EMBL" id="CP021170">
    <property type="protein sequence ID" value="ARR10634.1"/>
    <property type="molecule type" value="Genomic_DNA"/>
</dbReference>
<evidence type="ECO:0000313" key="2">
    <source>
        <dbReference type="EMBL" id="ARR10634.1"/>
    </source>
</evidence>
<dbReference type="Proteomes" id="UP000078148">
    <property type="component" value="Plasmid unnamed1"/>
</dbReference>
<organism evidence="2 3">
    <name type="scientific">Paenibacillus bovis</name>
    <dbReference type="NCBI Taxonomy" id="1616788"/>
    <lineage>
        <taxon>Bacteria</taxon>
        <taxon>Bacillati</taxon>
        <taxon>Bacillota</taxon>
        <taxon>Bacilli</taxon>
        <taxon>Bacillales</taxon>
        <taxon>Paenibacillaceae</taxon>
        <taxon>Paenibacillus</taxon>
    </lineage>
</organism>
<geneLocation type="plasmid" evidence="2 3">
    <name>unnamed1</name>
</geneLocation>
<feature type="domain" description="HTH cro/C1-type" evidence="1">
    <location>
        <begin position="7"/>
        <end position="72"/>
    </location>
</feature>
<dbReference type="AlphaFoldDB" id="A0A1X9T409"/>
<dbReference type="InterPro" id="IPR001387">
    <property type="entry name" value="Cro/C1-type_HTH"/>
</dbReference>
<protein>
    <recommendedName>
        <fullName evidence="1">HTH cro/C1-type domain-containing protein</fullName>
    </recommendedName>
</protein>
<keyword evidence="3" id="KW-1185">Reference proteome</keyword>
<accession>A0A1X9T409</accession>
<evidence type="ECO:0000313" key="3">
    <source>
        <dbReference type="Proteomes" id="UP000078148"/>
    </source>
</evidence>
<reference evidence="2 3" key="1">
    <citation type="journal article" date="2016" name="Int. J. Syst. Evol. Microbiol.">
        <title>Paenibacillus damxungensis sp. nov., isolated from raw yak (Bos grunniens) milk.</title>
        <authorList>
            <person name="Wu Z."/>
            <person name="Gao C."/>
            <person name="Han J."/>
            <person name="Liu Z."/>
        </authorList>
    </citation>
    <scope>NUCLEOTIDE SEQUENCE [LARGE SCALE GENOMIC DNA]</scope>
    <source>
        <strain evidence="2 3">BD3526</strain>
        <plasmid evidence="2 3">unnamed1</plasmid>
    </source>
</reference>
<keyword evidence="2" id="KW-0614">Plasmid</keyword>
<gene>
    <name evidence="2" type="ORF">AR543_p0026</name>
</gene>
<evidence type="ECO:0000259" key="1">
    <source>
        <dbReference type="Pfam" id="PF13443"/>
    </source>
</evidence>
<sequence>MKTLFTLDQLMDAKKIDIGDIRKAAAKMNKKVNFPTLVAIRDNTIKRLPLETAEVICSVLQVTPDDWIKVIDSPVPLESLPLSSAPIEPQITLTLKEELQRKGWQQADLVKWLDQHQVDFRPNTLSDINNNESTRLPVDLIAPLSVAIGKTPGVWMKVSRKLLKLNEVMDSLNIKLDQLQELLKTKGVTVSLEELSAIYHGVNTHVSIELLVHISEVLQVSVEALIETKTK</sequence>
<proteinExistence type="predicted"/>
<dbReference type="OrthoDB" id="10004616at2"/>
<dbReference type="KEGG" id="pbv:AR543_p0026"/>
<dbReference type="Pfam" id="PF13443">
    <property type="entry name" value="HTH_26"/>
    <property type="match status" value="1"/>
</dbReference>
<dbReference type="RefSeq" id="WP_087071348.1">
    <property type="nucleotide sequence ID" value="NZ_CP021170.1"/>
</dbReference>